<dbReference type="EMBL" id="SNRW01026009">
    <property type="protein sequence ID" value="KAA6361111.1"/>
    <property type="molecule type" value="Genomic_DNA"/>
</dbReference>
<feature type="region of interest" description="Disordered" evidence="1">
    <location>
        <begin position="119"/>
        <end position="138"/>
    </location>
</feature>
<evidence type="ECO:0000313" key="3">
    <source>
        <dbReference type="Proteomes" id="UP000324800"/>
    </source>
</evidence>
<dbReference type="Proteomes" id="UP000324800">
    <property type="component" value="Unassembled WGS sequence"/>
</dbReference>
<gene>
    <name evidence="2" type="ORF">EZS28_043361</name>
</gene>
<dbReference type="AlphaFoldDB" id="A0A5J4TU89"/>
<name>A0A5J4TU89_9EUKA</name>
<accession>A0A5J4TU89</accession>
<evidence type="ECO:0000256" key="1">
    <source>
        <dbReference type="SAM" id="MobiDB-lite"/>
    </source>
</evidence>
<sequence length="333" mass="39298">MDGSCECQPPAPNINTQIGKRPKGHFSRLQDRVSKDFVQQHRIACDLEVCDLVDQKSRYSDPPPAGYAEGNVQIRPFIEAHNRGHRFYIHKYQAFWKKYCYKLFTRKLQQYDMKRDSLRSPKRCYDKDQNDRNNRRDGKTTLAFMEAQFDEGINSEPIWIQPIEDNFWQESNRQEPQVPYNNNLEETRIQAHKLQWQTQGLNPRRNLQPLDIGLKRYSANLDSISQTPHVNITEMAKNKQIFLPSGLQMRSSWTNSEEEEEKDQINPMVSPKVSIQNMIYNAIQTQMPERRPQMVRSSTQQRLTVQMPPNTESQGAWPIRFQVQIEQERAQER</sequence>
<proteinExistence type="predicted"/>
<evidence type="ECO:0000313" key="2">
    <source>
        <dbReference type="EMBL" id="KAA6361111.1"/>
    </source>
</evidence>
<comment type="caution">
    <text evidence="2">The sequence shown here is derived from an EMBL/GenBank/DDBJ whole genome shotgun (WGS) entry which is preliminary data.</text>
</comment>
<protein>
    <submittedName>
        <fullName evidence="2">Uncharacterized protein</fullName>
    </submittedName>
</protein>
<reference evidence="2 3" key="1">
    <citation type="submission" date="2019-03" db="EMBL/GenBank/DDBJ databases">
        <title>Single cell metagenomics reveals metabolic interactions within the superorganism composed of flagellate Streblomastix strix and complex community of Bacteroidetes bacteria on its surface.</title>
        <authorList>
            <person name="Treitli S.C."/>
            <person name="Kolisko M."/>
            <person name="Husnik F."/>
            <person name="Keeling P."/>
            <person name="Hampl V."/>
        </authorList>
    </citation>
    <scope>NUCLEOTIDE SEQUENCE [LARGE SCALE GENOMIC DNA]</scope>
    <source>
        <strain evidence="2">ST1C</strain>
    </source>
</reference>
<organism evidence="2 3">
    <name type="scientific">Streblomastix strix</name>
    <dbReference type="NCBI Taxonomy" id="222440"/>
    <lineage>
        <taxon>Eukaryota</taxon>
        <taxon>Metamonada</taxon>
        <taxon>Preaxostyla</taxon>
        <taxon>Oxymonadida</taxon>
        <taxon>Streblomastigidae</taxon>
        <taxon>Streblomastix</taxon>
    </lineage>
</organism>
<feature type="region of interest" description="Disordered" evidence="1">
    <location>
        <begin position="1"/>
        <end position="22"/>
    </location>
</feature>